<feature type="domain" description="EGF-like" evidence="2">
    <location>
        <begin position="121"/>
        <end position="156"/>
    </location>
</feature>
<organism evidence="3 4">
    <name type="scientific">Orchesella dallaii</name>
    <dbReference type="NCBI Taxonomy" id="48710"/>
    <lineage>
        <taxon>Eukaryota</taxon>
        <taxon>Metazoa</taxon>
        <taxon>Ecdysozoa</taxon>
        <taxon>Arthropoda</taxon>
        <taxon>Hexapoda</taxon>
        <taxon>Collembola</taxon>
        <taxon>Entomobryomorpha</taxon>
        <taxon>Entomobryoidea</taxon>
        <taxon>Orchesellidae</taxon>
        <taxon>Orchesellinae</taxon>
        <taxon>Orchesella</taxon>
    </lineage>
</organism>
<reference evidence="3 4" key="1">
    <citation type="submission" date="2024-08" db="EMBL/GenBank/DDBJ databases">
        <authorList>
            <person name="Cucini C."/>
            <person name="Frati F."/>
        </authorList>
    </citation>
    <scope>NUCLEOTIDE SEQUENCE [LARGE SCALE GENOMIC DNA]</scope>
</reference>
<sequence>MDLLALSFKLLILVPILTTKALSPQECVKFVNHDHTCGKNLTCVVLKNADGFGYCACHSPFYQTANEICLLKQYGKSCNLNEDCGSGTNLICDEQKLCSCNSNHSIYDQNSHECVGNLGASCDEHGKPCGFNETCSNELLCKCSTNFFENSSGECETKRGHGSSCKDNSDSCKTPFICDSNFRCSCNSSTFLYDNAKEKCSRLVDVACTYYPWNHRIIIEDCVANAKCTSTEGDYIKCQCRSGYRKTLMKTCAVVHGSSCTNEDTRLCDEEQEGTLCIEGRCSCRAGHVFDTNRRQCVARLHRQCNETLSCAEDTHCELVPKENFKQCVCNQGLVEVDNNCHPTLGQPCDFNDVYTRKPSRICDPLAGSLQCVNGICQCKTMEYYDRGSQKCRGLFGSYCDLENLDDNGKDKYCTQNAQCVVHRVLLNKQGMCTCKLDWKRTADGFCN</sequence>
<feature type="domain" description="EGF-like" evidence="2">
    <location>
        <begin position="259"/>
        <end position="298"/>
    </location>
</feature>
<name>A0ABP1PVP1_9HEXA</name>
<feature type="chain" id="PRO_5046807360" description="EGF-like domain-containing protein" evidence="1">
    <location>
        <begin position="22"/>
        <end position="448"/>
    </location>
</feature>
<keyword evidence="1" id="KW-0732">Signal</keyword>
<comment type="caution">
    <text evidence="3">The sequence shown here is derived from an EMBL/GenBank/DDBJ whole genome shotgun (WGS) entry which is preliminary data.</text>
</comment>
<protein>
    <recommendedName>
        <fullName evidence="2">EGF-like domain-containing protein</fullName>
    </recommendedName>
</protein>
<feature type="domain" description="EGF-like" evidence="2">
    <location>
        <begin position="207"/>
        <end position="253"/>
    </location>
</feature>
<gene>
    <name evidence="3" type="ORF">ODALV1_LOCUS3308</name>
</gene>
<evidence type="ECO:0000259" key="2">
    <source>
        <dbReference type="SMART" id="SM00181"/>
    </source>
</evidence>
<dbReference type="SMART" id="SM00181">
    <property type="entry name" value="EGF"/>
    <property type="match status" value="5"/>
</dbReference>
<dbReference type="Proteomes" id="UP001642540">
    <property type="component" value="Unassembled WGS sequence"/>
</dbReference>
<feature type="signal peptide" evidence="1">
    <location>
        <begin position="1"/>
        <end position="21"/>
    </location>
</feature>
<accession>A0ABP1PVP1</accession>
<feature type="domain" description="EGF-like" evidence="2">
    <location>
        <begin position="26"/>
        <end position="70"/>
    </location>
</feature>
<feature type="domain" description="EGF-like" evidence="2">
    <location>
        <begin position="399"/>
        <end position="448"/>
    </location>
</feature>
<evidence type="ECO:0000313" key="3">
    <source>
        <dbReference type="EMBL" id="CAL8075889.1"/>
    </source>
</evidence>
<dbReference type="InterPro" id="IPR000742">
    <property type="entry name" value="EGF"/>
</dbReference>
<dbReference type="PANTHER" id="PTHR39069:SF8">
    <property type="entry name" value="FI17111P1"/>
    <property type="match status" value="1"/>
</dbReference>
<dbReference type="PANTHER" id="PTHR39069">
    <property type="entry name" value="ECDYSONE-INDUCIBLE GENE E1, ISOFORM A"/>
    <property type="match status" value="1"/>
</dbReference>
<dbReference type="EMBL" id="CAXLJM020000009">
    <property type="protein sequence ID" value="CAL8075889.1"/>
    <property type="molecule type" value="Genomic_DNA"/>
</dbReference>
<proteinExistence type="predicted"/>
<evidence type="ECO:0000313" key="4">
    <source>
        <dbReference type="Proteomes" id="UP001642540"/>
    </source>
</evidence>
<evidence type="ECO:0000256" key="1">
    <source>
        <dbReference type="SAM" id="SignalP"/>
    </source>
</evidence>
<keyword evidence="4" id="KW-1185">Reference proteome</keyword>